<evidence type="ECO:0000256" key="2">
    <source>
        <dbReference type="ARBA" id="ARBA00022692"/>
    </source>
</evidence>
<dbReference type="PANTHER" id="PTHR15146:SF1">
    <property type="entry name" value="INTEGRAL MEMBRANE PROTEIN GPR137C"/>
    <property type="match status" value="1"/>
</dbReference>
<dbReference type="GO" id="GO:1904263">
    <property type="term" value="P:positive regulation of TORC1 signaling"/>
    <property type="evidence" value="ECO:0007669"/>
    <property type="project" value="TreeGrafter"/>
</dbReference>
<dbReference type="Proteomes" id="UP000005225">
    <property type="component" value="Unassembled WGS sequence"/>
</dbReference>
<dbReference type="EMBL" id="AAQR03087747">
    <property type="status" value="NOT_ANNOTATED_CDS"/>
    <property type="molecule type" value="Genomic_DNA"/>
</dbReference>
<accession>H0X1Q2</accession>
<feature type="transmembrane region" description="Helical" evidence="7">
    <location>
        <begin position="58"/>
        <end position="79"/>
    </location>
</feature>
<dbReference type="AlphaFoldDB" id="H0X1Q2"/>
<sequence>RQPPSPLMRVSVPGPAAAAAPAAGREPSTPGGGSGGGGAVAAASDAAVPGSVQLALSVLHAVLYAALFAFAYLQLWRLLLYRERRLSYQSLCLFLCLLWAALRTTLFSAAFSLSGSLPLLRPPAHLHFFPHWLLYCFPSCLQFSTLCLLNLYLAEFLLKIKAKKHLTTFFSFRILLHLGFILASLLFLVVNLTCAMLVHGDVPENQLKWTVFVRALINDSLFILCAISLVSYICKITKMSSANVYLESKGMSLCQTVVVGSVVILLYSSRACYNLVVITISQDTLESPFNYGWDNLSDKAHAEDVSGEEYIVFGMVLFLWEHVPAWSVVLFFRAQRLNQNLAPAGMINSHSYSSRAYFFDNPRRYDSDDDL</sequence>
<dbReference type="FunCoup" id="H0X1Q2">
    <property type="interactions" value="48"/>
</dbReference>
<feature type="transmembrane region" description="Helical" evidence="7">
    <location>
        <begin position="174"/>
        <end position="199"/>
    </location>
</feature>
<evidence type="ECO:0000256" key="3">
    <source>
        <dbReference type="ARBA" id="ARBA00022989"/>
    </source>
</evidence>
<dbReference type="eggNOG" id="ENOG502QQ83">
    <property type="taxonomic scope" value="Eukaryota"/>
</dbReference>
<keyword evidence="3 7" id="KW-1133">Transmembrane helix</keyword>
<proteinExistence type="predicted"/>
<evidence type="ECO:0000313" key="9">
    <source>
        <dbReference type="Proteomes" id="UP000005225"/>
    </source>
</evidence>
<reference evidence="8" key="2">
    <citation type="submission" date="2025-08" db="UniProtKB">
        <authorList>
            <consortium name="Ensembl"/>
        </authorList>
    </citation>
    <scope>IDENTIFICATION</scope>
</reference>
<dbReference type="EMBL" id="AAQR03087748">
    <property type="status" value="NOT_ANNOTATED_CDS"/>
    <property type="molecule type" value="Genomic_DNA"/>
</dbReference>
<name>H0X1Q2_OTOGA</name>
<dbReference type="InParanoid" id="H0X1Q2"/>
<dbReference type="EMBL" id="AAQR03087744">
    <property type="status" value="NOT_ANNOTATED_CDS"/>
    <property type="molecule type" value="Genomic_DNA"/>
</dbReference>
<dbReference type="GO" id="GO:0005765">
    <property type="term" value="C:lysosomal membrane"/>
    <property type="evidence" value="ECO:0007669"/>
    <property type="project" value="UniProtKB-SubCell"/>
</dbReference>
<evidence type="ECO:0000256" key="1">
    <source>
        <dbReference type="ARBA" id="ARBA00004155"/>
    </source>
</evidence>
<reference evidence="8" key="3">
    <citation type="submission" date="2025-09" db="UniProtKB">
        <authorList>
            <consortium name="Ensembl"/>
        </authorList>
    </citation>
    <scope>IDENTIFICATION</scope>
</reference>
<evidence type="ECO:0000256" key="5">
    <source>
        <dbReference type="ARBA" id="ARBA00023228"/>
    </source>
</evidence>
<evidence type="ECO:0000313" key="8">
    <source>
        <dbReference type="Ensembl" id="ENSOGAP00000008935.2"/>
    </source>
</evidence>
<dbReference type="EMBL" id="AAQR03087746">
    <property type="status" value="NOT_ANNOTATED_CDS"/>
    <property type="molecule type" value="Genomic_DNA"/>
</dbReference>
<keyword evidence="2 7" id="KW-0812">Transmembrane</keyword>
<protein>
    <submittedName>
        <fullName evidence="8">G protein-coupled receptor 137C</fullName>
    </submittedName>
</protein>
<keyword evidence="9" id="KW-1185">Reference proteome</keyword>
<dbReference type="PANTHER" id="PTHR15146">
    <property type="entry name" value="INTEGRAL MEMBRANE PROTEIN GPR137"/>
    <property type="match status" value="1"/>
</dbReference>
<dbReference type="GeneTree" id="ENSGT00940000153986"/>
<dbReference type="STRING" id="30611.ENSOGAP00000008935"/>
<dbReference type="HOGENOM" id="CLU_050057_0_0_1"/>
<reference evidence="9" key="1">
    <citation type="submission" date="2011-03" db="EMBL/GenBank/DDBJ databases">
        <title>Version 3 of the genome sequence of Otolemur garnettii (Bushbaby).</title>
        <authorList>
            <consortium name="The Broad Institute Genome Sequencing Platform"/>
            <person name="Di Palma F."/>
            <person name="Johnson J."/>
            <person name="Lander E.S."/>
            <person name="Lindblad-Toh K."/>
            <person name="Jaffe D.B."/>
            <person name="Gnerre S."/>
            <person name="MacCallum I."/>
            <person name="Przybylski D."/>
            <person name="Ribeiro F.J."/>
            <person name="Burton J.N."/>
            <person name="Walker B.J."/>
            <person name="Sharpe T."/>
            <person name="Hall G."/>
        </authorList>
    </citation>
    <scope>NUCLEOTIDE SEQUENCE [LARGE SCALE GENOMIC DNA]</scope>
</reference>
<dbReference type="InterPro" id="IPR029723">
    <property type="entry name" value="GPR137"/>
</dbReference>
<comment type="subcellular location">
    <subcellularLocation>
        <location evidence="1">Lysosome membrane</location>
        <topology evidence="1">Multi-pass membrane protein</topology>
    </subcellularLocation>
</comment>
<organism evidence="8 9">
    <name type="scientific">Otolemur garnettii</name>
    <name type="common">Small-eared galago</name>
    <name type="synonym">Garnett's greater bushbaby</name>
    <dbReference type="NCBI Taxonomy" id="30611"/>
    <lineage>
        <taxon>Eukaryota</taxon>
        <taxon>Metazoa</taxon>
        <taxon>Chordata</taxon>
        <taxon>Craniata</taxon>
        <taxon>Vertebrata</taxon>
        <taxon>Euteleostomi</taxon>
        <taxon>Mammalia</taxon>
        <taxon>Eutheria</taxon>
        <taxon>Euarchontoglires</taxon>
        <taxon>Primates</taxon>
        <taxon>Strepsirrhini</taxon>
        <taxon>Lorisiformes</taxon>
        <taxon>Galagidae</taxon>
        <taxon>Otolemur</taxon>
    </lineage>
</organism>
<feature type="transmembrane region" description="Helical" evidence="7">
    <location>
        <begin position="132"/>
        <end position="153"/>
    </location>
</feature>
<dbReference type="OMA" id="CCMCKLS"/>
<feature type="transmembrane region" description="Helical" evidence="7">
    <location>
        <begin position="91"/>
        <end position="112"/>
    </location>
</feature>
<evidence type="ECO:0000256" key="6">
    <source>
        <dbReference type="SAM" id="MobiDB-lite"/>
    </source>
</evidence>
<keyword evidence="4 7" id="KW-0472">Membrane</keyword>
<feature type="compositionally biased region" description="Low complexity" evidence="6">
    <location>
        <begin position="13"/>
        <end position="24"/>
    </location>
</feature>
<dbReference type="Ensembl" id="ENSOGAT00000010006.2">
    <property type="protein sequence ID" value="ENSOGAP00000008935.2"/>
    <property type="gene ID" value="ENSOGAG00000010004.2"/>
</dbReference>
<keyword evidence="5" id="KW-0458">Lysosome</keyword>
<evidence type="ECO:0000256" key="7">
    <source>
        <dbReference type="SAM" id="Phobius"/>
    </source>
</evidence>
<dbReference type="EMBL" id="AAQR03087745">
    <property type="status" value="NOT_ANNOTATED_CDS"/>
    <property type="molecule type" value="Genomic_DNA"/>
</dbReference>
<feature type="transmembrane region" description="Helical" evidence="7">
    <location>
        <begin position="310"/>
        <end position="332"/>
    </location>
</feature>
<feature type="region of interest" description="Disordered" evidence="6">
    <location>
        <begin position="1"/>
        <end position="36"/>
    </location>
</feature>
<evidence type="ECO:0000256" key="4">
    <source>
        <dbReference type="ARBA" id="ARBA00023136"/>
    </source>
</evidence>
<feature type="transmembrane region" description="Helical" evidence="7">
    <location>
        <begin position="211"/>
        <end position="234"/>
    </location>
</feature>